<keyword evidence="4" id="KW-0732">Signal</keyword>
<comment type="caution">
    <text evidence="7">The sequence shown here is derived from an EMBL/GenBank/DDBJ whole genome shotgun (WGS) entry which is preliminary data.</text>
</comment>
<protein>
    <submittedName>
        <fullName evidence="7">Uncharacterized protein</fullName>
    </submittedName>
</protein>
<gene>
    <name evidence="7" type="ORF">EVA_15702</name>
</gene>
<accession>J9FP05</accession>
<keyword evidence="6" id="KW-0998">Cell outer membrane</keyword>
<evidence type="ECO:0000256" key="3">
    <source>
        <dbReference type="ARBA" id="ARBA00022692"/>
    </source>
</evidence>
<evidence type="ECO:0000256" key="6">
    <source>
        <dbReference type="ARBA" id="ARBA00023237"/>
    </source>
</evidence>
<evidence type="ECO:0000256" key="5">
    <source>
        <dbReference type="ARBA" id="ARBA00023136"/>
    </source>
</evidence>
<dbReference type="GO" id="GO:0015483">
    <property type="term" value="F:long-chain fatty acid transporting porin activity"/>
    <property type="evidence" value="ECO:0007669"/>
    <property type="project" value="TreeGrafter"/>
</dbReference>
<reference evidence="7" key="1">
    <citation type="journal article" date="2012" name="PLoS ONE">
        <title>Gene sets for utilization of primary and secondary nutrition supplies in the distal gut of endangered iberian lynx.</title>
        <authorList>
            <person name="Alcaide M."/>
            <person name="Messina E."/>
            <person name="Richter M."/>
            <person name="Bargiela R."/>
            <person name="Peplies J."/>
            <person name="Huws S.A."/>
            <person name="Newbold C.J."/>
            <person name="Golyshin P.N."/>
            <person name="Simon M.A."/>
            <person name="Lopez G."/>
            <person name="Yakimov M.M."/>
            <person name="Ferrer M."/>
        </authorList>
    </citation>
    <scope>NUCLEOTIDE SEQUENCE</scope>
</reference>
<organism evidence="7">
    <name type="scientific">gut metagenome</name>
    <dbReference type="NCBI Taxonomy" id="749906"/>
    <lineage>
        <taxon>unclassified sequences</taxon>
        <taxon>metagenomes</taxon>
        <taxon>organismal metagenomes</taxon>
    </lineage>
</organism>
<dbReference type="PANTHER" id="PTHR35093">
    <property type="entry name" value="OUTER MEMBRANE PROTEIN NMB0088-RELATED"/>
    <property type="match status" value="1"/>
</dbReference>
<dbReference type="GO" id="GO:0009279">
    <property type="term" value="C:cell outer membrane"/>
    <property type="evidence" value="ECO:0007669"/>
    <property type="project" value="UniProtKB-SubCell"/>
</dbReference>
<dbReference type="SUPFAM" id="SSF56935">
    <property type="entry name" value="Porins"/>
    <property type="match status" value="1"/>
</dbReference>
<dbReference type="PANTHER" id="PTHR35093:SF8">
    <property type="entry name" value="OUTER MEMBRANE PROTEIN NMB0088-RELATED"/>
    <property type="match status" value="1"/>
</dbReference>
<keyword evidence="2" id="KW-1134">Transmembrane beta strand</keyword>
<comment type="subcellular location">
    <subcellularLocation>
        <location evidence="1">Cell outer membrane</location>
        <topology evidence="1">Multi-pass membrane protein</topology>
    </subcellularLocation>
</comment>
<evidence type="ECO:0000256" key="2">
    <source>
        <dbReference type="ARBA" id="ARBA00022452"/>
    </source>
</evidence>
<dbReference type="EMBL" id="AMCI01005410">
    <property type="protein sequence ID" value="EJW96188.1"/>
    <property type="molecule type" value="Genomic_DNA"/>
</dbReference>
<keyword evidence="5" id="KW-0472">Membrane</keyword>
<name>J9FP05_9ZZZZ</name>
<dbReference type="Gene3D" id="2.40.160.60">
    <property type="entry name" value="Outer membrane protein transport protein (OMPP1/FadL/TodX)"/>
    <property type="match status" value="1"/>
</dbReference>
<evidence type="ECO:0000256" key="4">
    <source>
        <dbReference type="ARBA" id="ARBA00022729"/>
    </source>
</evidence>
<evidence type="ECO:0000313" key="7">
    <source>
        <dbReference type="EMBL" id="EJW96188.1"/>
    </source>
</evidence>
<dbReference type="InterPro" id="IPR005017">
    <property type="entry name" value="OMPP1/FadL/TodX"/>
</dbReference>
<evidence type="ECO:0000256" key="1">
    <source>
        <dbReference type="ARBA" id="ARBA00004571"/>
    </source>
</evidence>
<keyword evidence="3" id="KW-0812">Transmembrane</keyword>
<sequence length="536" mass="58158">MKKFLFSAAAFVAASSAFAGGYLTNTNQSAAYLRNPAQLATFDITGAYTNPAGLAWLGNGWHLAFNIQNAAQTRTILSTYAPFAYNSTQLGNINREFEGEATAPFIPSLDVAYQKGKWTASMHFGITGGGGKATFNNGLPMFESQVAYAHAAATQVINGFNELANKFNPILIGQGAHLPLLTPSNGYTLETYMKGRQYLFGLQMGLTYKIFDNLGDHKQGLSTYVGARMNFASNAYEGYMRNTNVNMPDNSQIPLPEYMKYAAANGENAASFANAMASQLPTLGPSIGLTPEQAQQTAAMLKEKAAQLQGAADALNAGATRLGRDIALDCNQKGWGIAPILGLDYRIGDLNIGMRYEFNTELNIENNTKLNTTGNASFADGVNTPNDVPSLLAIGAQYSILDKVRVMAGWNCYFDKNANMAGGKEKFIKHNTHEITIGAEYDILDRLTISGGFQNTDYGTTPDFQSDLSFHCDSYSLGFGAKMKVNDKVNVEASYFWTNYKDFTKEQASYNGTGIAGKDVYSRTNRAFGLGITYDF</sequence>
<proteinExistence type="predicted"/>
<dbReference type="AlphaFoldDB" id="J9FP05"/>